<dbReference type="GO" id="GO:0016538">
    <property type="term" value="F:cyclin-dependent protein serine/threonine kinase regulator activity"/>
    <property type="evidence" value="ECO:0007669"/>
    <property type="project" value="InterPro"/>
</dbReference>
<dbReference type="InterPro" id="IPR036915">
    <property type="entry name" value="Cyclin-like_sf"/>
</dbReference>
<dbReference type="AlphaFoldDB" id="A0A9P8I974"/>
<keyword evidence="3" id="KW-0195">Cyclin</keyword>
<dbReference type="Gene3D" id="1.10.472.10">
    <property type="entry name" value="Cyclin-like"/>
    <property type="match status" value="2"/>
</dbReference>
<evidence type="ECO:0000313" key="6">
    <source>
        <dbReference type="Proteomes" id="UP000698800"/>
    </source>
</evidence>
<dbReference type="PANTHER" id="PTHR10026">
    <property type="entry name" value="CYCLIN"/>
    <property type="match status" value="1"/>
</dbReference>
<comment type="caution">
    <text evidence="5">The sequence shown here is derived from an EMBL/GenBank/DDBJ whole genome shotgun (WGS) entry which is preliminary data.</text>
</comment>
<protein>
    <recommendedName>
        <fullName evidence="2">RNA polymerase II holoenzyme cyclin-like subunit</fullName>
    </recommendedName>
</protein>
<evidence type="ECO:0000256" key="3">
    <source>
        <dbReference type="RuleBase" id="RU000383"/>
    </source>
</evidence>
<accession>A0A9P8I974</accession>
<reference evidence="5" key="1">
    <citation type="submission" date="2021-03" db="EMBL/GenBank/DDBJ databases">
        <title>Comparative genomics and phylogenomic investigation of the class Geoglossomycetes provide insights into ecological specialization and systematics.</title>
        <authorList>
            <person name="Melie T."/>
            <person name="Pirro S."/>
            <person name="Miller A.N."/>
            <person name="Quandt A."/>
        </authorList>
    </citation>
    <scope>NUCLEOTIDE SEQUENCE</scope>
    <source>
        <strain evidence="5">GBOQ0MN5Z8</strain>
    </source>
</reference>
<dbReference type="InterPro" id="IPR006671">
    <property type="entry name" value="Cyclin_N"/>
</dbReference>
<dbReference type="PIRSF" id="PIRSF028758">
    <property type="entry name" value="Cyclin, C/H/G types"/>
    <property type="match status" value="1"/>
</dbReference>
<dbReference type="Pfam" id="PF00134">
    <property type="entry name" value="Cyclin_N"/>
    <property type="match status" value="1"/>
</dbReference>
<dbReference type="InterPro" id="IPR013763">
    <property type="entry name" value="Cyclin-like_dom"/>
</dbReference>
<comment type="similarity">
    <text evidence="1">Belongs to the cyclin family. Cyclin C subfamily.</text>
</comment>
<organism evidence="5 6">
    <name type="scientific">Glutinoglossum americanum</name>
    <dbReference type="NCBI Taxonomy" id="1670608"/>
    <lineage>
        <taxon>Eukaryota</taxon>
        <taxon>Fungi</taxon>
        <taxon>Dikarya</taxon>
        <taxon>Ascomycota</taxon>
        <taxon>Pezizomycotina</taxon>
        <taxon>Geoglossomycetes</taxon>
        <taxon>Geoglossales</taxon>
        <taxon>Geoglossaceae</taxon>
        <taxon>Glutinoglossum</taxon>
    </lineage>
</organism>
<dbReference type="InterPro" id="IPR043198">
    <property type="entry name" value="Cyclin/Ssn8"/>
</dbReference>
<proteinExistence type="inferred from homology"/>
<feature type="domain" description="Cyclin-like" evidence="4">
    <location>
        <begin position="53"/>
        <end position="137"/>
    </location>
</feature>
<dbReference type="GO" id="GO:0006357">
    <property type="term" value="P:regulation of transcription by RNA polymerase II"/>
    <property type="evidence" value="ECO:0007669"/>
    <property type="project" value="InterPro"/>
</dbReference>
<evidence type="ECO:0000313" key="5">
    <source>
        <dbReference type="EMBL" id="KAH0545584.1"/>
    </source>
</evidence>
<gene>
    <name evidence="5" type="ORF">FGG08_000415</name>
</gene>
<name>A0A9P8I974_9PEZI</name>
<feature type="domain" description="Cyclin-like" evidence="4">
    <location>
        <begin position="150"/>
        <end position="231"/>
    </location>
</feature>
<dbReference type="SUPFAM" id="SSF47954">
    <property type="entry name" value="Cyclin-like"/>
    <property type="match status" value="2"/>
</dbReference>
<evidence type="ECO:0000256" key="1">
    <source>
        <dbReference type="ARBA" id="ARBA00008638"/>
    </source>
</evidence>
<dbReference type="CDD" id="cd20513">
    <property type="entry name" value="CYCLIN_CCNC_rpt1"/>
    <property type="match status" value="1"/>
</dbReference>
<dbReference type="EMBL" id="JAGHQL010000004">
    <property type="protein sequence ID" value="KAH0545584.1"/>
    <property type="molecule type" value="Genomic_DNA"/>
</dbReference>
<dbReference type="Proteomes" id="UP000698800">
    <property type="component" value="Unassembled WGS sequence"/>
</dbReference>
<sequence>MAANYWASTQRLYWQFSKQKLIETRRKLEDDDRVLVQQYPLPERRFLSIYFNQQIVKLGRRIQVRQQALATAQLYVRRFYTKIEIRQTNPYLVMATAVYLACKMEECPHHIRFVVSEARTFWPDISKLGECEFTLISEMNSQLIVHQPYRSLSDLQSTFSLAQDEVALAWSIINDHYLTDLPLLYPPHIVALTAVFLAVVLKPTQTSLHAAATSAAAAASAVQAAANSVNSSGNGFQPSGTGANSSGTPQTKVQELVSWLAESDVDMEAIIDCTQELISLYDVWDQYNEKVCKEQIARYVKARGIDR</sequence>
<dbReference type="SMART" id="SM00385">
    <property type="entry name" value="CYCLIN"/>
    <property type="match status" value="2"/>
</dbReference>
<dbReference type="OrthoDB" id="10266018at2759"/>
<evidence type="ECO:0000256" key="2">
    <source>
        <dbReference type="ARBA" id="ARBA00014912"/>
    </source>
</evidence>
<keyword evidence="6" id="KW-1185">Reference proteome</keyword>
<evidence type="ECO:0000259" key="4">
    <source>
        <dbReference type="SMART" id="SM00385"/>
    </source>
</evidence>